<evidence type="ECO:0000313" key="3">
    <source>
        <dbReference type="Proteomes" id="UP000016543"/>
    </source>
</evidence>
<dbReference type="InterPro" id="IPR006059">
    <property type="entry name" value="SBP"/>
</dbReference>
<accession>A0ABP2CRS5</accession>
<organism evidence="2 3">
    <name type="scientific">Idiomarina baltica OS145</name>
    <dbReference type="NCBI Taxonomy" id="314276"/>
    <lineage>
        <taxon>Bacteria</taxon>
        <taxon>Pseudomonadati</taxon>
        <taxon>Pseudomonadota</taxon>
        <taxon>Gammaproteobacteria</taxon>
        <taxon>Alteromonadales</taxon>
        <taxon>Idiomarinaceae</taxon>
        <taxon>Idiomarina</taxon>
    </lineage>
</organism>
<dbReference type="EMBL" id="AAMX01000011">
    <property type="protein sequence ID" value="EAQ31812.1"/>
    <property type="molecule type" value="Genomic_DNA"/>
</dbReference>
<name>A0ABP2CRS5_9GAMM</name>
<reference evidence="2 3" key="1">
    <citation type="submission" date="2006-01" db="EMBL/GenBank/DDBJ databases">
        <authorList>
            <person name="Brettar I."/>
            <person name="Hofle M."/>
            <person name="Ferriera S."/>
            <person name="Johnson J."/>
            <person name="Kravitz S."/>
            <person name="Halpern A."/>
            <person name="Remington K."/>
            <person name="Beeson K."/>
            <person name="Tran B."/>
            <person name="Rogers Y.-H."/>
            <person name="Friedman R."/>
            <person name="Venter J.C."/>
        </authorList>
    </citation>
    <scope>NUCLEOTIDE SEQUENCE [LARGE SCALE GENOMIC DNA]</scope>
    <source>
        <strain evidence="2 3">OS145</strain>
    </source>
</reference>
<gene>
    <name evidence="2" type="ORF">OS145_10917</name>
</gene>
<dbReference type="NCBIfam" id="NF008633">
    <property type="entry name" value="PRK11622.1"/>
    <property type="match status" value="1"/>
</dbReference>
<protein>
    <submittedName>
        <fullName evidence="2">ABC-type uncharacterized transport system, periplasmic component</fullName>
    </submittedName>
</protein>
<dbReference type="RefSeq" id="WP_006954836.1">
    <property type="nucleotide sequence ID" value="NZ_CH672404.1"/>
</dbReference>
<dbReference type="Pfam" id="PF13416">
    <property type="entry name" value="SBP_bac_8"/>
    <property type="match status" value="1"/>
</dbReference>
<dbReference type="Gene3D" id="3.40.190.10">
    <property type="entry name" value="Periplasmic binding protein-like II"/>
    <property type="match status" value="2"/>
</dbReference>
<dbReference type="PANTHER" id="PTHR42779:SF1">
    <property type="entry name" value="PROTEIN YNJB"/>
    <property type="match status" value="1"/>
</dbReference>
<proteinExistence type="predicted"/>
<evidence type="ECO:0000256" key="1">
    <source>
        <dbReference type="SAM" id="SignalP"/>
    </source>
</evidence>
<comment type="caution">
    <text evidence="2">The sequence shown here is derived from an EMBL/GenBank/DDBJ whole genome shotgun (WGS) entry which is preliminary data.</text>
</comment>
<feature type="signal peptide" evidence="1">
    <location>
        <begin position="1"/>
        <end position="22"/>
    </location>
</feature>
<keyword evidence="3" id="KW-1185">Reference proteome</keyword>
<dbReference type="Proteomes" id="UP000016543">
    <property type="component" value="Unassembled WGS sequence"/>
</dbReference>
<dbReference type="SUPFAM" id="SSF53850">
    <property type="entry name" value="Periplasmic binding protein-like II"/>
    <property type="match status" value="1"/>
</dbReference>
<dbReference type="PANTHER" id="PTHR42779">
    <property type="entry name" value="PROTEIN YNJB"/>
    <property type="match status" value="1"/>
</dbReference>
<dbReference type="PIRSF" id="PIRSF029172">
    <property type="entry name" value="UCP029172_ABC_sbc_YnjB"/>
    <property type="match status" value="1"/>
</dbReference>
<feature type="chain" id="PRO_5046495479" evidence="1">
    <location>
        <begin position="23"/>
        <end position="361"/>
    </location>
</feature>
<dbReference type="InterPro" id="IPR027020">
    <property type="entry name" value="YnjB"/>
</dbReference>
<sequence length="361" mass="40208">MKYVFLLLTAISIMGFPTNSSAQGKPKPVYFYAWGGNPAVNDYIRWAAKELRPQGIQLQHVKVADIAEVVKQLVDGQSNADLIWINGENFHALKQADRLMPILTELNIKERLNDQLSWQSDFGEPVADLEVPWGVGQFYLLTCNTCVAGDHISAAELLEYAAEHPGRITYPKPPEFHGTTFLKSLLLSLSEQDEAFLKPVDAVDAEKLTAPLWTYLDELQPLLWQGGENYPSSAAQQLNWFANKQLDVAPSFNPNEVKTLVNQGRVPAGTKRITLGDAAITNSHYLAIPKSSGHPQAAKQVITFFLSEAAQRKKADLSGWGDPTVLDIALPDTPAMLPVAAEFHVSWQAYLEQQWQQRYPR</sequence>
<evidence type="ECO:0000313" key="2">
    <source>
        <dbReference type="EMBL" id="EAQ31812.1"/>
    </source>
</evidence>
<keyword evidence="1" id="KW-0732">Signal</keyword>